<feature type="domain" description="ADF-H" evidence="5">
    <location>
        <begin position="3"/>
        <end position="138"/>
    </location>
</feature>
<dbReference type="FunFam" id="3.40.20.10:FF:000026">
    <property type="entry name" value="Glia maturation factor"/>
    <property type="match status" value="1"/>
</dbReference>
<dbReference type="GO" id="GO:0071933">
    <property type="term" value="F:Arp2/3 complex binding"/>
    <property type="evidence" value="ECO:0007669"/>
    <property type="project" value="InterPro"/>
</dbReference>
<dbReference type="GO" id="GO:0071846">
    <property type="term" value="P:actin filament debranching"/>
    <property type="evidence" value="ECO:0007669"/>
    <property type="project" value="InterPro"/>
</dbReference>
<evidence type="ECO:0000313" key="6">
    <source>
        <dbReference type="EMBL" id="KAJ2675495.1"/>
    </source>
</evidence>
<dbReference type="GO" id="GO:0030479">
    <property type="term" value="C:actin cortical patch"/>
    <property type="evidence" value="ECO:0007669"/>
    <property type="project" value="TreeGrafter"/>
</dbReference>
<comment type="similarity">
    <text evidence="1 4">Belongs to the actin-binding proteins ADF family. GMF subfamily.</text>
</comment>
<dbReference type="PANTHER" id="PTHR11249:SF2">
    <property type="entry name" value="GLIA MATURATION FACTOR"/>
    <property type="match status" value="1"/>
</dbReference>
<evidence type="ECO:0000256" key="4">
    <source>
        <dbReference type="PIRNR" id="PIRNR001788"/>
    </source>
</evidence>
<dbReference type="GO" id="GO:0034316">
    <property type="term" value="P:negative regulation of Arp2/3 complex-mediated actin nucleation"/>
    <property type="evidence" value="ECO:0007669"/>
    <property type="project" value="TreeGrafter"/>
</dbReference>
<dbReference type="PROSITE" id="PS51263">
    <property type="entry name" value="ADF_H"/>
    <property type="match status" value="1"/>
</dbReference>
<dbReference type="SUPFAM" id="SSF55753">
    <property type="entry name" value="Actin depolymerizing proteins"/>
    <property type="match status" value="1"/>
</dbReference>
<evidence type="ECO:0000256" key="3">
    <source>
        <dbReference type="ARBA" id="ARBA00023242"/>
    </source>
</evidence>
<dbReference type="Pfam" id="PF00241">
    <property type="entry name" value="Cofilin_ADF"/>
    <property type="match status" value="1"/>
</dbReference>
<name>A0A9W8G5Q3_9FUNG</name>
<comment type="caution">
    <text evidence="6">The sequence shown here is derived from an EMBL/GenBank/DDBJ whole genome shotgun (WGS) entry which is preliminary data.</text>
</comment>
<dbReference type="InterPro" id="IPR029006">
    <property type="entry name" value="ADF-H/Gelsolin-like_dom_sf"/>
</dbReference>
<evidence type="ECO:0000256" key="1">
    <source>
        <dbReference type="ARBA" id="ARBA00010055"/>
    </source>
</evidence>
<dbReference type="CDD" id="cd11283">
    <property type="entry name" value="ADF_GMF-beta_like"/>
    <property type="match status" value="1"/>
</dbReference>
<accession>A0A9W8G5Q3</accession>
<dbReference type="InterPro" id="IPR011171">
    <property type="entry name" value="GMF"/>
</dbReference>
<evidence type="ECO:0000256" key="2">
    <source>
        <dbReference type="ARBA" id="ARBA00022490"/>
    </source>
</evidence>
<dbReference type="PIRSF" id="PIRSF001788">
    <property type="entry name" value="GMF-beta"/>
    <property type="match status" value="1"/>
</dbReference>
<dbReference type="InterPro" id="IPR002108">
    <property type="entry name" value="ADF-H"/>
</dbReference>
<organism evidence="6 7">
    <name type="scientific">Coemansia spiralis</name>
    <dbReference type="NCBI Taxonomy" id="417178"/>
    <lineage>
        <taxon>Eukaryota</taxon>
        <taxon>Fungi</taxon>
        <taxon>Fungi incertae sedis</taxon>
        <taxon>Zoopagomycota</taxon>
        <taxon>Kickxellomycotina</taxon>
        <taxon>Kickxellomycetes</taxon>
        <taxon>Kickxellales</taxon>
        <taxon>Kickxellaceae</taxon>
        <taxon>Coemansia</taxon>
    </lineage>
</organism>
<dbReference type="AlphaFoldDB" id="A0A9W8G5Q3"/>
<dbReference type="Proteomes" id="UP001151518">
    <property type="component" value="Unassembled WGS sequence"/>
</dbReference>
<dbReference type="GO" id="GO:0005634">
    <property type="term" value="C:nucleus"/>
    <property type="evidence" value="ECO:0007669"/>
    <property type="project" value="UniProtKB-SubCell"/>
</dbReference>
<reference evidence="6" key="1">
    <citation type="submission" date="2022-07" db="EMBL/GenBank/DDBJ databases">
        <title>Phylogenomic reconstructions and comparative analyses of Kickxellomycotina fungi.</title>
        <authorList>
            <person name="Reynolds N.K."/>
            <person name="Stajich J.E."/>
            <person name="Barry K."/>
            <person name="Grigoriev I.V."/>
            <person name="Crous P."/>
            <person name="Smith M.E."/>
        </authorList>
    </citation>
    <scope>NUCLEOTIDE SEQUENCE</scope>
    <source>
        <strain evidence="6">NRRL 3115</strain>
    </source>
</reference>
<dbReference type="PANTHER" id="PTHR11249">
    <property type="entry name" value="GLIAL FACTOR NATURATION FACTOR"/>
    <property type="match status" value="1"/>
</dbReference>
<dbReference type="EMBL" id="JANBTW010000047">
    <property type="protein sequence ID" value="KAJ2675495.1"/>
    <property type="molecule type" value="Genomic_DNA"/>
</dbReference>
<dbReference type="OrthoDB" id="3919494at2759"/>
<dbReference type="GO" id="GO:0003779">
    <property type="term" value="F:actin binding"/>
    <property type="evidence" value="ECO:0007669"/>
    <property type="project" value="InterPro"/>
</dbReference>
<evidence type="ECO:0000313" key="7">
    <source>
        <dbReference type="Proteomes" id="UP001151518"/>
    </source>
</evidence>
<keyword evidence="3 4" id="KW-0539">Nucleus</keyword>
<gene>
    <name evidence="6" type="ORF">GGI25_003912</name>
</gene>
<dbReference type="Gene3D" id="3.40.20.10">
    <property type="entry name" value="Severin"/>
    <property type="match status" value="1"/>
</dbReference>
<comment type="subcellular location">
    <subcellularLocation>
        <location evidence="4">Cytoplasm</location>
    </subcellularLocation>
    <subcellularLocation>
        <location evidence="4">Nucleus</location>
    </subcellularLocation>
</comment>
<dbReference type="SMART" id="SM00102">
    <property type="entry name" value="ADF"/>
    <property type="match status" value="1"/>
</dbReference>
<keyword evidence="2 4" id="KW-0963">Cytoplasm</keyword>
<proteinExistence type="inferred from homology"/>
<evidence type="ECO:0000259" key="5">
    <source>
        <dbReference type="PROSITE" id="PS51263"/>
    </source>
</evidence>
<protein>
    <recommendedName>
        <fullName evidence="5">ADF-H domain-containing protein</fullName>
    </recommendedName>
</protein>
<sequence length="142" mass="16509">MASVTCTIEPSVLEDVKKFRLKKPSESLQVYVAKIDRDSQTVVHDETFESIGFDELVEELPEDAPRYVIVSYRHQYDDGRVSYPLVFIYYCPVTSAMQTRMLYASTQQLFEKEAELGKSYMLQNKDELNKEWLDSNLNKFAS</sequence>